<feature type="transmembrane region" description="Helical" evidence="6">
    <location>
        <begin position="113"/>
        <end position="132"/>
    </location>
</feature>
<evidence type="ECO:0000256" key="5">
    <source>
        <dbReference type="ARBA" id="ARBA00023136"/>
    </source>
</evidence>
<feature type="transmembrane region" description="Helical" evidence="6">
    <location>
        <begin position="144"/>
        <end position="162"/>
    </location>
</feature>
<evidence type="ECO:0000256" key="4">
    <source>
        <dbReference type="ARBA" id="ARBA00022989"/>
    </source>
</evidence>
<dbReference type="GO" id="GO:0016020">
    <property type="term" value="C:membrane"/>
    <property type="evidence" value="ECO:0007669"/>
    <property type="project" value="UniProtKB-SubCell"/>
</dbReference>
<accession>A0A4Q2IUR4</accession>
<feature type="transmembrane region" description="Helical" evidence="6">
    <location>
        <begin position="268"/>
        <end position="288"/>
    </location>
</feature>
<evidence type="ECO:0000313" key="7">
    <source>
        <dbReference type="EMBL" id="RXZ32277.1"/>
    </source>
</evidence>
<keyword evidence="5 6" id="KW-0472">Membrane</keyword>
<comment type="subcellular location">
    <subcellularLocation>
        <location evidence="1">Membrane</location>
        <topology evidence="1">Multi-pass membrane protein</topology>
    </subcellularLocation>
</comment>
<dbReference type="PANTHER" id="PTHR42718:SF9">
    <property type="entry name" value="MAJOR FACILITATOR SUPERFAMILY MULTIDRUG TRANSPORTER MFSC"/>
    <property type="match status" value="1"/>
</dbReference>
<dbReference type="PANTHER" id="PTHR42718">
    <property type="entry name" value="MAJOR FACILITATOR SUPERFAMILY MULTIDRUG TRANSPORTER MFSC"/>
    <property type="match status" value="1"/>
</dbReference>
<keyword evidence="3 6" id="KW-0812">Transmembrane</keyword>
<proteinExistence type="predicted"/>
<keyword evidence="8" id="KW-1185">Reference proteome</keyword>
<feature type="transmembrane region" description="Helical" evidence="6">
    <location>
        <begin position="57"/>
        <end position="76"/>
    </location>
</feature>
<dbReference type="EMBL" id="SDPT01000002">
    <property type="protein sequence ID" value="RXZ32277.1"/>
    <property type="molecule type" value="Genomic_DNA"/>
</dbReference>
<reference evidence="7 8" key="1">
    <citation type="submission" date="2019-01" db="EMBL/GenBank/DDBJ databases">
        <title>Sphingomonas mucosissima sp. nov. and Sphingomonas desiccabilis sp. nov., from biological soil crusts in the Colorado Plateau, USA.</title>
        <authorList>
            <person name="Zhu D."/>
        </authorList>
    </citation>
    <scope>NUCLEOTIDE SEQUENCE [LARGE SCALE GENOMIC DNA]</scope>
    <source>
        <strain evidence="7 8">CP1D</strain>
    </source>
</reference>
<dbReference type="Gene3D" id="1.20.1250.20">
    <property type="entry name" value="MFS general substrate transporter like domains"/>
    <property type="match status" value="1"/>
</dbReference>
<evidence type="ECO:0000256" key="6">
    <source>
        <dbReference type="SAM" id="Phobius"/>
    </source>
</evidence>
<feature type="transmembrane region" description="Helical" evidence="6">
    <location>
        <begin position="174"/>
        <end position="194"/>
    </location>
</feature>
<dbReference type="AlphaFoldDB" id="A0A4Q2IUR4"/>
<dbReference type="InterPro" id="IPR036259">
    <property type="entry name" value="MFS_trans_sf"/>
</dbReference>
<evidence type="ECO:0000256" key="3">
    <source>
        <dbReference type="ARBA" id="ARBA00022692"/>
    </source>
</evidence>
<feature type="transmembrane region" description="Helical" evidence="6">
    <location>
        <begin position="493"/>
        <end position="514"/>
    </location>
</feature>
<dbReference type="OrthoDB" id="5314453at2"/>
<feature type="transmembrane region" description="Helical" evidence="6">
    <location>
        <begin position="206"/>
        <end position="226"/>
    </location>
</feature>
<feature type="transmembrane region" description="Helical" evidence="6">
    <location>
        <begin position="336"/>
        <end position="353"/>
    </location>
</feature>
<feature type="transmembrane region" description="Helical" evidence="6">
    <location>
        <begin position="17"/>
        <end position="37"/>
    </location>
</feature>
<feature type="transmembrane region" description="Helical" evidence="6">
    <location>
        <begin position="373"/>
        <end position="393"/>
    </location>
</feature>
<sequence>MLPGSPATPEHPLGRRYAYFAVGTLLGITGGLNNGLLTANLPQIQGSLGLTPVQGGWLTAINAMTSVCMGMLLIKFRQQFGLQRFTRVFLVAFLCLNVFQLFVHGYVTQLIVRGAAGLVGSALTTLCFMYIMQSLPASMRLSGMIIGFGSSTVALPLARVISPLLLLDGHIQNLFLFELGLTLAALASVGLLRLPPSERFQAFERIDFLTFALFAPGMALLCAVLVQGRIQWWTTEWLGYAIAAAIPLIGIALLIEHNRANPLLNTRWMRNGNILRFAVVAASMRILLSEQNFGSIGLLTAVGMGNEQLVTLNLVVVFASIAGICVSLATLTPNELGLPVIASIVLIGIAAWMDSHATNLTRPANLYFSQALISFAALFFLGPMIMIGIFRALARGPSHIISFSAVFGISQTMGGLIGSSLLGSLQIVREKFHAFQITQALTTTDPQVVSRIRQLGGAYASAIGDPARQQAQGTSLLAQQVTREANILAYNDVFLLVAMLSVVLTVWLSGYWLYHKLRGVNPLAEELVAVQRMRQTT</sequence>
<feature type="transmembrane region" description="Helical" evidence="6">
    <location>
        <begin position="308"/>
        <end position="329"/>
    </location>
</feature>
<evidence type="ECO:0000256" key="2">
    <source>
        <dbReference type="ARBA" id="ARBA00022448"/>
    </source>
</evidence>
<feature type="transmembrane region" description="Helical" evidence="6">
    <location>
        <begin position="400"/>
        <end position="422"/>
    </location>
</feature>
<dbReference type="Proteomes" id="UP000292347">
    <property type="component" value="Unassembled WGS sequence"/>
</dbReference>
<gene>
    <name evidence="7" type="ORF">EO081_11850</name>
</gene>
<evidence type="ECO:0000313" key="8">
    <source>
        <dbReference type="Proteomes" id="UP000292347"/>
    </source>
</evidence>
<name>A0A4Q2IUR4_9SPHN</name>
<protein>
    <submittedName>
        <fullName evidence="7">MFS transporter</fullName>
    </submittedName>
</protein>
<feature type="transmembrane region" description="Helical" evidence="6">
    <location>
        <begin position="238"/>
        <end position="256"/>
    </location>
</feature>
<keyword evidence="4 6" id="KW-1133">Transmembrane helix</keyword>
<evidence type="ECO:0000256" key="1">
    <source>
        <dbReference type="ARBA" id="ARBA00004141"/>
    </source>
</evidence>
<dbReference type="SUPFAM" id="SSF103473">
    <property type="entry name" value="MFS general substrate transporter"/>
    <property type="match status" value="1"/>
</dbReference>
<feature type="transmembrane region" description="Helical" evidence="6">
    <location>
        <begin position="88"/>
        <end position="107"/>
    </location>
</feature>
<keyword evidence="2" id="KW-0813">Transport</keyword>
<organism evidence="7 8">
    <name type="scientific">Sphingomonas desiccabilis</name>
    <dbReference type="NCBI Taxonomy" id="429134"/>
    <lineage>
        <taxon>Bacteria</taxon>
        <taxon>Pseudomonadati</taxon>
        <taxon>Pseudomonadota</taxon>
        <taxon>Alphaproteobacteria</taxon>
        <taxon>Sphingomonadales</taxon>
        <taxon>Sphingomonadaceae</taxon>
        <taxon>Sphingomonas</taxon>
    </lineage>
</organism>
<comment type="caution">
    <text evidence="7">The sequence shown here is derived from an EMBL/GenBank/DDBJ whole genome shotgun (WGS) entry which is preliminary data.</text>
</comment>